<evidence type="ECO:0000256" key="1">
    <source>
        <dbReference type="SAM" id="MobiDB-lite"/>
    </source>
</evidence>
<reference evidence="2 3" key="1">
    <citation type="journal article" date="2019" name="Int. J. Syst. Evol. Microbiol.">
        <title>The Global Catalogue of Microorganisms (GCM) 10K type strain sequencing project: providing services to taxonomists for standard genome sequencing and annotation.</title>
        <authorList>
            <consortium name="The Broad Institute Genomics Platform"/>
            <consortium name="The Broad Institute Genome Sequencing Center for Infectious Disease"/>
            <person name="Wu L."/>
            <person name="Ma J."/>
        </authorList>
    </citation>
    <scope>NUCLEOTIDE SEQUENCE [LARGE SCALE GENOMIC DNA]</scope>
    <source>
        <strain evidence="2 3">JCM 14560</strain>
    </source>
</reference>
<evidence type="ECO:0000313" key="2">
    <source>
        <dbReference type="EMBL" id="GAA2154170.1"/>
    </source>
</evidence>
<name>A0ABN3A634_9ACTN</name>
<sequence length="95" mass="9399">MGLIAPLELVEPVDLRTILAGGEPAEPSAVRLVHAAPSDPDIPGDPGPATVCGGTPPRCWSTTGSRNAPAGTGGPRAGRAGSARTVRAPSGPAER</sequence>
<protein>
    <submittedName>
        <fullName evidence="2">Uncharacterized protein</fullName>
    </submittedName>
</protein>
<dbReference type="Proteomes" id="UP001422759">
    <property type="component" value="Unassembled WGS sequence"/>
</dbReference>
<dbReference type="EMBL" id="BAAANT010000041">
    <property type="protein sequence ID" value="GAA2154170.1"/>
    <property type="molecule type" value="Genomic_DNA"/>
</dbReference>
<gene>
    <name evidence="2" type="ORF">GCM10009760_52790</name>
</gene>
<accession>A0ABN3A634</accession>
<comment type="caution">
    <text evidence="2">The sequence shown here is derived from an EMBL/GenBank/DDBJ whole genome shotgun (WGS) entry which is preliminary data.</text>
</comment>
<proteinExistence type="predicted"/>
<feature type="region of interest" description="Disordered" evidence="1">
    <location>
        <begin position="36"/>
        <end position="95"/>
    </location>
</feature>
<organism evidence="2 3">
    <name type="scientific">Kitasatospora kazusensis</name>
    <dbReference type="NCBI Taxonomy" id="407974"/>
    <lineage>
        <taxon>Bacteria</taxon>
        <taxon>Bacillati</taxon>
        <taxon>Actinomycetota</taxon>
        <taxon>Actinomycetes</taxon>
        <taxon>Kitasatosporales</taxon>
        <taxon>Streptomycetaceae</taxon>
        <taxon>Kitasatospora</taxon>
    </lineage>
</organism>
<evidence type="ECO:0000313" key="3">
    <source>
        <dbReference type="Proteomes" id="UP001422759"/>
    </source>
</evidence>
<keyword evidence="3" id="KW-1185">Reference proteome</keyword>